<evidence type="ECO:0000313" key="2">
    <source>
        <dbReference type="EMBL" id="GFF46488.1"/>
    </source>
</evidence>
<comment type="caution">
    <text evidence="2">The sequence shown here is derived from an EMBL/GenBank/DDBJ whole genome shotgun (WGS) entry which is preliminary data.</text>
</comment>
<reference evidence="2 3" key="1">
    <citation type="submission" date="2020-01" db="EMBL/GenBank/DDBJ databases">
        <title>Draft genome sequence of Aspergillus udagawae IFM 46972.</title>
        <authorList>
            <person name="Takahashi H."/>
            <person name="Yaguchi T."/>
        </authorList>
    </citation>
    <scope>NUCLEOTIDE SEQUENCE [LARGE SCALE GENOMIC DNA]</scope>
    <source>
        <strain evidence="2 3">IFM 46972</strain>
    </source>
</reference>
<dbReference type="EMBL" id="BLKC01000066">
    <property type="protein sequence ID" value="GFF46488.1"/>
    <property type="molecule type" value="Genomic_DNA"/>
</dbReference>
<name>A0A8H3S1Y0_9EURO</name>
<dbReference type="AlphaFoldDB" id="A0A8H3S1Y0"/>
<accession>A0A8H3S1Y0</accession>
<organism evidence="2 3">
    <name type="scientific">Aspergillus udagawae</name>
    <dbReference type="NCBI Taxonomy" id="91492"/>
    <lineage>
        <taxon>Eukaryota</taxon>
        <taxon>Fungi</taxon>
        <taxon>Dikarya</taxon>
        <taxon>Ascomycota</taxon>
        <taxon>Pezizomycotina</taxon>
        <taxon>Eurotiomycetes</taxon>
        <taxon>Eurotiomycetidae</taxon>
        <taxon>Eurotiales</taxon>
        <taxon>Aspergillaceae</taxon>
        <taxon>Aspergillus</taxon>
        <taxon>Aspergillus subgen. Fumigati</taxon>
    </lineage>
</organism>
<feature type="signal peptide" evidence="1">
    <location>
        <begin position="1"/>
        <end position="21"/>
    </location>
</feature>
<protein>
    <submittedName>
        <fullName evidence="2">Uncharacterized protein</fullName>
    </submittedName>
</protein>
<gene>
    <name evidence="2" type="ORF">IFM46972_08053</name>
</gene>
<feature type="chain" id="PRO_5034904942" evidence="1">
    <location>
        <begin position="22"/>
        <end position="189"/>
    </location>
</feature>
<evidence type="ECO:0000313" key="3">
    <source>
        <dbReference type="Proteomes" id="UP000465221"/>
    </source>
</evidence>
<evidence type="ECO:0000256" key="1">
    <source>
        <dbReference type="SAM" id="SignalP"/>
    </source>
</evidence>
<proteinExistence type="predicted"/>
<keyword evidence="1" id="KW-0732">Signal</keyword>
<dbReference type="Proteomes" id="UP000465221">
    <property type="component" value="Unassembled WGS sequence"/>
</dbReference>
<sequence length="189" mass="20684">MYLSLTFILVMLTIMTQSTTAVTIRNYENGGCGGRFKACRNVRQHACCDSRPGRSYGASRFYGLPTTGIGSICTHNRGKNCGIVKKSGHGLGLCLSNPSSRGSFWFDCRSCRTNAALVDEVSDVQTPSANDAVEPDIVAFDEEHQFDIGPTTPPDVRETLLQYYDSDATYADIPDELKAYEIDANMGDE</sequence>